<evidence type="ECO:0000256" key="4">
    <source>
        <dbReference type="ARBA" id="ARBA00022786"/>
    </source>
</evidence>
<dbReference type="GO" id="GO:0006508">
    <property type="term" value="P:proteolysis"/>
    <property type="evidence" value="ECO:0007669"/>
    <property type="project" value="UniProtKB-KW"/>
</dbReference>
<dbReference type="AlphaFoldDB" id="A0A8H5HTW6"/>
<dbReference type="InterPro" id="IPR003653">
    <property type="entry name" value="Peptidase_C48_C"/>
</dbReference>
<feature type="compositionally biased region" description="Basic and acidic residues" evidence="6">
    <location>
        <begin position="684"/>
        <end position="714"/>
    </location>
</feature>
<name>A0A8H5HTW6_9AGAR</name>
<dbReference type="GO" id="GO:0005737">
    <property type="term" value="C:cytoplasm"/>
    <property type="evidence" value="ECO:0007669"/>
    <property type="project" value="TreeGrafter"/>
</dbReference>
<dbReference type="InterPro" id="IPR051947">
    <property type="entry name" value="Sentrin-specific_protease"/>
</dbReference>
<organism evidence="8 9">
    <name type="scientific">Collybiopsis confluens</name>
    <dbReference type="NCBI Taxonomy" id="2823264"/>
    <lineage>
        <taxon>Eukaryota</taxon>
        <taxon>Fungi</taxon>
        <taxon>Dikarya</taxon>
        <taxon>Basidiomycota</taxon>
        <taxon>Agaricomycotina</taxon>
        <taxon>Agaricomycetes</taxon>
        <taxon>Agaricomycetidae</taxon>
        <taxon>Agaricales</taxon>
        <taxon>Marasmiineae</taxon>
        <taxon>Omphalotaceae</taxon>
        <taxon>Collybiopsis</taxon>
    </lineage>
</organism>
<feature type="compositionally biased region" description="Low complexity" evidence="6">
    <location>
        <begin position="820"/>
        <end position="829"/>
    </location>
</feature>
<dbReference type="GO" id="GO:0005634">
    <property type="term" value="C:nucleus"/>
    <property type="evidence" value="ECO:0007669"/>
    <property type="project" value="TreeGrafter"/>
</dbReference>
<keyword evidence="2" id="KW-0597">Phosphoprotein</keyword>
<dbReference type="Pfam" id="PF20414">
    <property type="entry name" value="DUF6698"/>
    <property type="match status" value="1"/>
</dbReference>
<comment type="similarity">
    <text evidence="1">Belongs to the peptidase C48 family.</text>
</comment>
<dbReference type="PANTHER" id="PTHR46896:SF3">
    <property type="entry name" value="FI06413P-RELATED"/>
    <property type="match status" value="1"/>
</dbReference>
<dbReference type="PROSITE" id="PS50600">
    <property type="entry name" value="ULP_PROTEASE"/>
    <property type="match status" value="1"/>
</dbReference>
<evidence type="ECO:0000256" key="6">
    <source>
        <dbReference type="SAM" id="MobiDB-lite"/>
    </source>
</evidence>
<keyword evidence="3" id="KW-0645">Protease</keyword>
<dbReference type="PANTHER" id="PTHR46896">
    <property type="entry name" value="SENTRIN-SPECIFIC PROTEASE"/>
    <property type="match status" value="1"/>
</dbReference>
<dbReference type="OrthoDB" id="3160134at2759"/>
<keyword evidence="9" id="KW-1185">Reference proteome</keyword>
<accession>A0A8H5HTW6</accession>
<dbReference type="GO" id="GO:0016926">
    <property type="term" value="P:protein desumoylation"/>
    <property type="evidence" value="ECO:0007669"/>
    <property type="project" value="TreeGrafter"/>
</dbReference>
<feature type="compositionally biased region" description="Basic residues" evidence="6">
    <location>
        <begin position="810"/>
        <end position="819"/>
    </location>
</feature>
<feature type="compositionally biased region" description="Acidic residues" evidence="6">
    <location>
        <begin position="756"/>
        <end position="768"/>
    </location>
</feature>
<feature type="region of interest" description="Disordered" evidence="6">
    <location>
        <begin position="338"/>
        <end position="399"/>
    </location>
</feature>
<gene>
    <name evidence="8" type="ORF">D9757_004928</name>
</gene>
<feature type="compositionally biased region" description="Basic and acidic residues" evidence="6">
    <location>
        <begin position="834"/>
        <end position="843"/>
    </location>
</feature>
<reference evidence="8 9" key="1">
    <citation type="journal article" date="2020" name="ISME J.">
        <title>Uncovering the hidden diversity of litter-decomposition mechanisms in mushroom-forming fungi.</title>
        <authorList>
            <person name="Floudas D."/>
            <person name="Bentzer J."/>
            <person name="Ahren D."/>
            <person name="Johansson T."/>
            <person name="Persson P."/>
            <person name="Tunlid A."/>
        </authorList>
    </citation>
    <scope>NUCLEOTIDE SEQUENCE [LARGE SCALE GENOMIC DNA]</scope>
    <source>
        <strain evidence="8 9">CBS 406.79</strain>
    </source>
</reference>
<dbReference type="Gene3D" id="3.40.395.10">
    <property type="entry name" value="Adenoviral Proteinase, Chain A"/>
    <property type="match status" value="1"/>
</dbReference>
<protein>
    <recommendedName>
        <fullName evidence="7">Ubiquitin-like protease family profile domain-containing protein</fullName>
    </recommendedName>
</protein>
<dbReference type="SUPFAM" id="SSF54001">
    <property type="entry name" value="Cysteine proteinases"/>
    <property type="match status" value="1"/>
</dbReference>
<evidence type="ECO:0000256" key="1">
    <source>
        <dbReference type="ARBA" id="ARBA00005234"/>
    </source>
</evidence>
<dbReference type="Pfam" id="PF02902">
    <property type="entry name" value="Peptidase_C48"/>
    <property type="match status" value="1"/>
</dbReference>
<feature type="compositionally biased region" description="Low complexity" evidence="6">
    <location>
        <begin position="773"/>
        <end position="809"/>
    </location>
</feature>
<evidence type="ECO:0000313" key="9">
    <source>
        <dbReference type="Proteomes" id="UP000518752"/>
    </source>
</evidence>
<dbReference type="GO" id="GO:0070139">
    <property type="term" value="F:SUMO-specific endopeptidase activity"/>
    <property type="evidence" value="ECO:0007669"/>
    <property type="project" value="TreeGrafter"/>
</dbReference>
<evidence type="ECO:0000256" key="5">
    <source>
        <dbReference type="ARBA" id="ARBA00022801"/>
    </source>
</evidence>
<dbReference type="InterPro" id="IPR046521">
    <property type="entry name" value="DUF6698"/>
</dbReference>
<proteinExistence type="inferred from homology"/>
<dbReference type="Proteomes" id="UP000518752">
    <property type="component" value="Unassembled WGS sequence"/>
</dbReference>
<dbReference type="InterPro" id="IPR038765">
    <property type="entry name" value="Papain-like_cys_pep_sf"/>
</dbReference>
<sequence length="878" mass="99519">MVIKSEAPPDVTHRIQKSSNIKPSDATLRVKKLLKPLKPDTQSTSKFAGLQIPKNSSSSFTQQAETRYASSSKIIMKKLNNVKNSSLSNENVKFLKTFSEPAHDGFIIPEPTDPGPPVTKKNCLFGFPIEFSNKRLKSIIRQITDADIKRLDPDRYLNNTLIEYGLLLWQWGLEMTYPAKMDTIYVFNSFFFRQLEIFGYIGSPDESYDHVKTWTSNNKFEIDLFSRDFIIIPINETHSSTFADGHDGSETRPIELNDEDTPLNERAMIYILDSMVFTHEHVGARLINYLRCEARDKKGCSNTLDPVVPRQPNGKDCGIYLIHCAECFVETSTTKSASKRQLKHAKKPSSKRRRIEEPKNAPSKGIRKSKPEYEQEEEENDNDEDEEVSGSDESDFDTTTPKFAKYRKIIEFARFVPMLLHPQPSFYEIFQIGLEDAGTLEDNICDRFETLLVEAINKSRLKRLIRKMYIQVSDGITQDVRSLKERILDYVEDTLDEEMYPRIKRGAKKSHMRGFWHPQLARLLVPATMLEKFQADPDLFCQQYRDRRLEGGPILSTHIPSFFYADLGDLVSCDFRKIFSGLLEGQLIVQTLVHLYLGEENATEFREYYRNLRNTDDDKKFTVKKAGKAYQRKITSISFPMIAYTTMIARRMDASRGDKPPLQNDEDPHCGLSLMSKVLDLEAEEQKAADEAEAKAKTEAAKEGKKREQQKEEDLPSDTNAEIVPSSRSNTPPPPSSDWDARPSSRLSIELGAEVANDDVVAESEDETYPVHTSSNTSSSASRPSTGASGSSKASKPSSSSSQQSSSALKKTKKSKPKAKTTTLTSSSSEPDCSDTRSKDMTKIKKLQPLPRKKAWLVSKWTAMRTPDHPVPHTNKPL</sequence>
<feature type="compositionally biased region" description="Basic residues" evidence="6">
    <location>
        <begin position="338"/>
        <end position="353"/>
    </location>
</feature>
<feature type="domain" description="Ubiquitin-like protease family profile" evidence="7">
    <location>
        <begin position="141"/>
        <end position="328"/>
    </location>
</feature>
<evidence type="ECO:0000313" key="8">
    <source>
        <dbReference type="EMBL" id="KAF5389160.1"/>
    </source>
</evidence>
<feature type="region of interest" description="Disordered" evidence="6">
    <location>
        <begin position="684"/>
        <end position="849"/>
    </location>
</feature>
<dbReference type="EMBL" id="JAACJN010000024">
    <property type="protein sequence ID" value="KAF5389160.1"/>
    <property type="molecule type" value="Genomic_DNA"/>
</dbReference>
<comment type="caution">
    <text evidence="8">The sequence shown here is derived from an EMBL/GenBank/DDBJ whole genome shotgun (WGS) entry which is preliminary data.</text>
</comment>
<keyword evidence="5" id="KW-0378">Hydrolase</keyword>
<evidence type="ECO:0000256" key="3">
    <source>
        <dbReference type="ARBA" id="ARBA00022670"/>
    </source>
</evidence>
<evidence type="ECO:0000259" key="7">
    <source>
        <dbReference type="PROSITE" id="PS50600"/>
    </source>
</evidence>
<evidence type="ECO:0000256" key="2">
    <source>
        <dbReference type="ARBA" id="ARBA00022553"/>
    </source>
</evidence>
<feature type="compositionally biased region" description="Acidic residues" evidence="6">
    <location>
        <begin position="374"/>
        <end position="396"/>
    </location>
</feature>
<keyword evidence="4" id="KW-0833">Ubl conjugation pathway</keyword>